<dbReference type="EMBL" id="LT554726">
    <property type="protein sequence ID" value="SAM07117.1"/>
    <property type="molecule type" value="Genomic_DNA"/>
</dbReference>
<dbReference type="OrthoDB" id="2288399at2759"/>
<feature type="region of interest" description="Disordered" evidence="1">
    <location>
        <begin position="148"/>
        <end position="173"/>
    </location>
</feature>
<evidence type="ECO:0000313" key="3">
    <source>
        <dbReference type="Proteomes" id="UP000078561"/>
    </source>
</evidence>
<evidence type="ECO:0000313" key="2">
    <source>
        <dbReference type="EMBL" id="SAM07117.1"/>
    </source>
</evidence>
<gene>
    <name evidence="2" type="primary">ABSGL_12755.1 scaffold 13503</name>
</gene>
<reference evidence="2" key="1">
    <citation type="submission" date="2016-04" db="EMBL/GenBank/DDBJ databases">
        <authorList>
            <person name="Evans L.H."/>
            <person name="Alamgir A."/>
            <person name="Owens N."/>
            <person name="Weber N.D."/>
            <person name="Virtaneva K."/>
            <person name="Barbian K."/>
            <person name="Babar A."/>
            <person name="Rosenke K."/>
        </authorList>
    </citation>
    <scope>NUCLEOTIDE SEQUENCE [LARGE SCALE GENOMIC DNA]</scope>
    <source>
        <strain evidence="2">CBS 101.48</strain>
    </source>
</reference>
<dbReference type="Proteomes" id="UP000078561">
    <property type="component" value="Unassembled WGS sequence"/>
</dbReference>
<dbReference type="AlphaFoldDB" id="A0A168RLV9"/>
<protein>
    <submittedName>
        <fullName evidence="2">Uncharacterized protein</fullName>
    </submittedName>
</protein>
<sequence length="281" mass="30899">MVNSDYSIYQKSTAWISRFSFRARGNTMTKDQHQQDYDQASVTSAPGVLSSPESSGFTSVGPMDSDSFSNLISPSPSTSTSSWTSILSAKKDDDDLLLMDEQEEYNKHRSKTSLPPSPTLTAYDHRTSTTDTTTLVPLDATTYFANRPLPTQRRQPGRNRHSAIESGPSALYDVPEPERHSLVLEKLAYDTLTYFVDAPSPSASSPLLKSSPCQQASKECPPSELVERLTSRLTASSSVHPSVLKLAQDVLAFMNETPPLAPECQRLKPKLEVCVLIHGQD</sequence>
<dbReference type="InParanoid" id="A0A168RLV9"/>
<name>A0A168RLV9_ABSGL</name>
<keyword evidence="3" id="KW-1185">Reference proteome</keyword>
<accession>A0A168RLV9</accession>
<proteinExistence type="predicted"/>
<evidence type="ECO:0000256" key="1">
    <source>
        <dbReference type="SAM" id="MobiDB-lite"/>
    </source>
</evidence>
<organism evidence="2">
    <name type="scientific">Absidia glauca</name>
    <name type="common">Pin mould</name>
    <dbReference type="NCBI Taxonomy" id="4829"/>
    <lineage>
        <taxon>Eukaryota</taxon>
        <taxon>Fungi</taxon>
        <taxon>Fungi incertae sedis</taxon>
        <taxon>Mucoromycota</taxon>
        <taxon>Mucoromycotina</taxon>
        <taxon>Mucoromycetes</taxon>
        <taxon>Mucorales</taxon>
        <taxon>Cunninghamellaceae</taxon>
        <taxon>Absidia</taxon>
    </lineage>
</organism>